<dbReference type="CDD" id="cd05930">
    <property type="entry name" value="A_NRPS"/>
    <property type="match status" value="1"/>
</dbReference>
<dbReference type="InterPro" id="IPR023213">
    <property type="entry name" value="CAT-like_dom_sf"/>
</dbReference>
<dbReference type="GO" id="GO:0044550">
    <property type="term" value="P:secondary metabolite biosynthetic process"/>
    <property type="evidence" value="ECO:0007669"/>
    <property type="project" value="UniProtKB-ARBA"/>
</dbReference>
<dbReference type="PROSITE" id="PS00012">
    <property type="entry name" value="PHOSPHOPANTETHEINE"/>
    <property type="match status" value="2"/>
</dbReference>
<dbReference type="InterPro" id="IPR009081">
    <property type="entry name" value="PP-bd_ACP"/>
</dbReference>
<keyword evidence="8" id="KW-1185">Reference proteome</keyword>
<sequence length="2417" mass="255298">MTRGRSNLSDVLPLTPLQEGLLFHAVSGRRELDVYTVQLVLDLSGPLDGARLRAAAERFLDRHPHLKAGFRYRDNGDPVQLVPRTVTLPWREDDVRDEDRVRELTEEDRLRPFDMARPPLLRFRLLRTGEQTYRFVLTAHQILFDGWSMPVIIGELFALYGDPAAPLPPVTPYKAYLAHLARRDVPGAEAAWREALDGLTEATLVAPGGTDGSRLPDHHVLDLPAGFTADLTAWAKERGLTLNTVVQGAWAAVLGTLTGRSDVVFGGTVSGRPPELPGVESMVGLFINTVPVRVTLDPYRTFPEILARLQDRQAALLPHQHLGAARIQRTAGLGELYDTVLVFENYPLDPAALRDPVPGLTVTGLEAKDATHYPLSLMAIPGERLRLTLSYDPGRYAPADAARVVERLERVLRTAVAEPETPFGRIGTLLPGEDVLDLPVRSAWGDAFTDVVARVRGLAAARPDAEAVADDHERLTYRRLSERAGGIAAHLTGAGIGPGSLVGVLAAPGCDFVASVLGTLAAGAAWLPLDVHAPPARSASLVRDAGVRHLLVDEEHAGAARELLTAAAGAPTEPAVSGGTPLPAPAAGAPVRSGGAGGAEFSVPVAGAPTRPAGSGGGALPVSGGTAPVAAGGPALVGEPSVGIPVTVVTTLSAAPLPPAPGTPLDLAYVIFTSGSTGRPKGAMVHRDGMVNHLLAKVEDLGLDEGTVLVHNAPVTFDISVWQMLAALVSGGRLRVVARSTAADPQALFGLADAEAVTVLEVVPSLLRAALDAWDAGARPPALTGLRHLVVTGEALPADLCRRWLARFPGIRLVNAYGPTECSDDVTHALIGSDIGLGDVRAPIGRAVRETGLYVLDDALRPVPAGVPGELYVGGRGVGRGYLDDARRTGAVFVADPFAGVPGARMYRTGDWVVRHADGRLEFLERRDHQVKVRGHRVELGEIEAVLRTLPGVADAVVTVFGETGTARLAAYLAGDADPARVKQALAGLLPEYMVPSAFVVLDALPLTSNGKVDRKALPAPHLAGVTTREPRTPQEAALCQAFADVLGVERVGADDDFFDLGGHSLLATRLISRVRALLGAELPMALVFEEPTPARLAARLRTGGAARPALAPAVRPERPALSYAQRRMWVLNRLGGTAGAYHLPWTLRLSGPLDREALHAALNDVVARHEALRTVFPEADGEPYQRVLDTAGVELPLFDGDDVSSFAARGFDLAVELPLRAALFRTGDDEHLLAVVIHHIAADGWSNAVLAHDLGTAYRARLGGAAPRFAPLPVQYPDYALWQRQLLGDEDDPGTVAHEQLAFWRKTLDGLPDELQLPADRPRPAVASYRGGTVGFTVPAETHRRAAGLAARSGASLFMVLQAALAALYAKLGAGHDVPVGTPVAGRTDEALDDLVGFFVNTLVLRTDVSGDPTFAELLDRVRTADLAAFAHQDVPFEKLVEALAANRSPARHPLFQTLLALHNNARADLELPGLEVEFGSAETGGARFDLAFDLAEDHDSAGGPAGLAGRLEYSADLFAEDTARRLADRFAHLLAALTAAPDQPLSKISALLPGERETLLEEWNQAAAHPCDEPPHRWFEQRAAAHPDRTALVFEDQELTYRELDERASRLARALRARGAGPGSLVAVALRRSAELVVAVLAVHKAGAAYLPIDPAYPSERIGYVVEDAGPVLVLTTTDVAGRLPALDAVPRLLLDEPVPAAPEFTGVPAPAEAAYTIYTSGSTGRPKGVVISFAAFANFLADLRGRLGLGADDRFVAVTTFGFDIANLELFGPLVSGATLVLAGHDTVRDPDALAALLTASGATVMQATPTLWHALVTEHPAALAGLHALTGGEAISPALAARLAAATRKLTNLYGPTETTIWSTATELDGTGTPPIGRPLGGNRTYVLGPDLQPAPTGATGELYIGGVGLARGYHGRPALTAERFVADPFTSAPGARMYRTGDLVRQRSDGTIDYLGRVDHQVKVRGFRIELGEIEAALADHPAVAQAAVVVREDRLTGYVVHAAPADGGDERPDLRAHLARRLPDYMVPAALVPLEALPLTPNGKVDRARLPVPDTPAPAAGRAPDTPLEELLCRLFAETLGVERVGADDDFFALGGDSIRSIRLVGRARAAGVRFTPADVFVHRTVAALAGIAVQDLAVQDLAGRDERSGPDTSGDAAFAPVLPIRPHGSRPPLFCVHGGVGLGWPFLSLAAHLPDTPVYAFQAGGIQHDAAQPASVSEMAAQYVERMVEIQPDGPYHILGWSFGGLVAHEMACHIVAAGEKVALLANLDGFPAQPAEQTGASGESGDSKHGADSADGVPDDVLLSAELRARLGAAGNALTELTDGQYTRLLRVIRALDGLAVTHRPRLHQGDLHFFAATRGGDTHAPTESVWADHTAGRIVRHAVDADHDGMLDAAPAAAIARVLTDLME</sequence>
<gene>
    <name evidence="7" type="ORF">GCM10010251_21250</name>
</gene>
<dbReference type="FunFam" id="3.30.300.30:FF:000010">
    <property type="entry name" value="Enterobactin synthetase component F"/>
    <property type="match status" value="2"/>
</dbReference>
<feature type="region of interest" description="Disordered" evidence="5">
    <location>
        <begin position="2282"/>
        <end position="2304"/>
    </location>
</feature>
<dbReference type="PROSITE" id="PS50075">
    <property type="entry name" value="CARRIER"/>
    <property type="match status" value="2"/>
</dbReference>
<dbReference type="FunFam" id="1.10.1200.10:FF:000016">
    <property type="entry name" value="Non-ribosomal peptide synthase"/>
    <property type="match status" value="1"/>
</dbReference>
<dbReference type="SUPFAM" id="SSF56801">
    <property type="entry name" value="Acetyl-CoA synthetase-like"/>
    <property type="match status" value="2"/>
</dbReference>
<dbReference type="GO" id="GO:0005737">
    <property type="term" value="C:cytoplasm"/>
    <property type="evidence" value="ECO:0007669"/>
    <property type="project" value="TreeGrafter"/>
</dbReference>
<dbReference type="SUPFAM" id="SSF53474">
    <property type="entry name" value="alpha/beta-Hydrolases"/>
    <property type="match status" value="1"/>
</dbReference>
<dbReference type="CDD" id="cd19543">
    <property type="entry name" value="DCL_NRPS"/>
    <property type="match status" value="1"/>
</dbReference>
<dbReference type="PANTHER" id="PTHR45527:SF1">
    <property type="entry name" value="FATTY ACID SYNTHASE"/>
    <property type="match status" value="1"/>
</dbReference>
<comment type="caution">
    <text evidence="7">The sequence shown here is derived from an EMBL/GenBank/DDBJ whole genome shotgun (WGS) entry which is preliminary data.</text>
</comment>
<dbReference type="Pfam" id="PF00501">
    <property type="entry name" value="AMP-binding"/>
    <property type="match status" value="2"/>
</dbReference>
<dbReference type="SMART" id="SM00823">
    <property type="entry name" value="PKS_PP"/>
    <property type="match status" value="2"/>
</dbReference>
<dbReference type="Proteomes" id="UP000658320">
    <property type="component" value="Unassembled WGS sequence"/>
</dbReference>
<evidence type="ECO:0000256" key="2">
    <source>
        <dbReference type="ARBA" id="ARBA00006432"/>
    </source>
</evidence>
<comment type="cofactor">
    <cofactor evidence="1">
        <name>pantetheine 4'-phosphate</name>
        <dbReference type="ChEBI" id="CHEBI:47942"/>
    </cofactor>
</comment>
<dbReference type="FunFam" id="3.40.50.12780:FF:000012">
    <property type="entry name" value="Non-ribosomal peptide synthetase"/>
    <property type="match status" value="1"/>
</dbReference>
<evidence type="ECO:0000313" key="8">
    <source>
        <dbReference type="Proteomes" id="UP000658320"/>
    </source>
</evidence>
<dbReference type="InterPro" id="IPR036736">
    <property type="entry name" value="ACP-like_sf"/>
</dbReference>
<dbReference type="InterPro" id="IPR006162">
    <property type="entry name" value="Ppantetheine_attach_site"/>
</dbReference>
<dbReference type="GO" id="GO:0031177">
    <property type="term" value="F:phosphopantetheine binding"/>
    <property type="evidence" value="ECO:0007669"/>
    <property type="project" value="InterPro"/>
</dbReference>
<dbReference type="NCBIfam" id="NF003417">
    <property type="entry name" value="PRK04813.1"/>
    <property type="match status" value="3"/>
</dbReference>
<dbReference type="GO" id="GO:0003824">
    <property type="term" value="F:catalytic activity"/>
    <property type="evidence" value="ECO:0007669"/>
    <property type="project" value="InterPro"/>
</dbReference>
<evidence type="ECO:0000256" key="3">
    <source>
        <dbReference type="ARBA" id="ARBA00022450"/>
    </source>
</evidence>
<dbReference type="SUPFAM" id="SSF47336">
    <property type="entry name" value="ACP-like"/>
    <property type="match status" value="2"/>
</dbReference>
<comment type="similarity">
    <text evidence="2">Belongs to the ATP-dependent AMP-binding enzyme family.</text>
</comment>
<dbReference type="Gene3D" id="3.30.559.10">
    <property type="entry name" value="Chloramphenicol acetyltransferase-like domain"/>
    <property type="match status" value="2"/>
</dbReference>
<name>A0A918C3W6_9ACTN</name>
<dbReference type="Gene3D" id="3.30.300.30">
    <property type="match status" value="2"/>
</dbReference>
<accession>A0A918C3W6</accession>
<reference evidence="7" key="1">
    <citation type="journal article" date="2014" name="Int. J. Syst. Evol. Microbiol.">
        <title>Complete genome sequence of Corynebacterium casei LMG S-19264T (=DSM 44701T), isolated from a smear-ripened cheese.</title>
        <authorList>
            <consortium name="US DOE Joint Genome Institute (JGI-PGF)"/>
            <person name="Walter F."/>
            <person name="Albersmeier A."/>
            <person name="Kalinowski J."/>
            <person name="Ruckert C."/>
        </authorList>
    </citation>
    <scope>NUCLEOTIDE SEQUENCE</scope>
    <source>
        <strain evidence="7">JCM 4346</strain>
    </source>
</reference>
<dbReference type="Gene3D" id="3.40.50.12780">
    <property type="entry name" value="N-terminal domain of ligase-like"/>
    <property type="match status" value="1"/>
</dbReference>
<dbReference type="GO" id="GO:0008610">
    <property type="term" value="P:lipid biosynthetic process"/>
    <property type="evidence" value="ECO:0007669"/>
    <property type="project" value="UniProtKB-ARBA"/>
</dbReference>
<dbReference type="InterPro" id="IPR000873">
    <property type="entry name" value="AMP-dep_synth/lig_dom"/>
</dbReference>
<dbReference type="PANTHER" id="PTHR45527">
    <property type="entry name" value="NONRIBOSOMAL PEPTIDE SYNTHETASE"/>
    <property type="match status" value="1"/>
</dbReference>
<dbReference type="FunFam" id="2.30.38.10:FF:000001">
    <property type="entry name" value="Non-ribosomal peptide synthetase PvdI"/>
    <property type="match status" value="1"/>
</dbReference>
<feature type="compositionally biased region" description="Low complexity" evidence="5">
    <location>
        <begin position="578"/>
        <end position="590"/>
    </location>
</feature>
<dbReference type="RefSeq" id="WP_189934724.1">
    <property type="nucleotide sequence ID" value="NZ_BMSX01000004.1"/>
</dbReference>
<dbReference type="Gene3D" id="2.30.38.10">
    <property type="entry name" value="Luciferase, Domain 3"/>
    <property type="match status" value="1"/>
</dbReference>
<evidence type="ECO:0000259" key="6">
    <source>
        <dbReference type="PROSITE" id="PS50075"/>
    </source>
</evidence>
<feature type="region of interest" description="Disordered" evidence="5">
    <location>
        <begin position="570"/>
        <end position="595"/>
    </location>
</feature>
<evidence type="ECO:0000256" key="1">
    <source>
        <dbReference type="ARBA" id="ARBA00001957"/>
    </source>
</evidence>
<keyword evidence="3" id="KW-0596">Phosphopantetheine</keyword>
<dbReference type="InterPro" id="IPR001031">
    <property type="entry name" value="Thioesterase"/>
</dbReference>
<dbReference type="Gene3D" id="3.30.559.30">
    <property type="entry name" value="Nonribosomal peptide synthetase, condensation domain"/>
    <property type="match status" value="2"/>
</dbReference>
<dbReference type="EMBL" id="BMSX01000004">
    <property type="protein sequence ID" value="GGR05333.1"/>
    <property type="molecule type" value="Genomic_DNA"/>
</dbReference>
<evidence type="ECO:0000256" key="4">
    <source>
        <dbReference type="ARBA" id="ARBA00022553"/>
    </source>
</evidence>
<dbReference type="CDD" id="cd19540">
    <property type="entry name" value="LCL_NRPS-like"/>
    <property type="match status" value="1"/>
</dbReference>
<reference evidence="7" key="2">
    <citation type="submission" date="2020-09" db="EMBL/GenBank/DDBJ databases">
        <authorList>
            <person name="Sun Q."/>
            <person name="Ohkuma M."/>
        </authorList>
    </citation>
    <scope>NUCLEOTIDE SEQUENCE</scope>
    <source>
        <strain evidence="7">JCM 4346</strain>
    </source>
</reference>
<dbReference type="SUPFAM" id="SSF52777">
    <property type="entry name" value="CoA-dependent acyltransferases"/>
    <property type="match status" value="4"/>
</dbReference>
<dbReference type="Pfam" id="PF00550">
    <property type="entry name" value="PP-binding"/>
    <property type="match status" value="2"/>
</dbReference>
<dbReference type="InterPro" id="IPR010071">
    <property type="entry name" value="AA_adenyl_dom"/>
</dbReference>
<dbReference type="FunFam" id="1.10.1200.10:FF:000005">
    <property type="entry name" value="Nonribosomal peptide synthetase 1"/>
    <property type="match status" value="1"/>
</dbReference>
<evidence type="ECO:0000313" key="7">
    <source>
        <dbReference type="EMBL" id="GGR05333.1"/>
    </source>
</evidence>
<feature type="domain" description="Carrier" evidence="6">
    <location>
        <begin position="2069"/>
        <end position="2143"/>
    </location>
</feature>
<dbReference type="InterPro" id="IPR001242">
    <property type="entry name" value="Condensation_dom"/>
</dbReference>
<protein>
    <recommendedName>
        <fullName evidence="6">Carrier domain-containing protein</fullName>
    </recommendedName>
</protein>
<dbReference type="GO" id="GO:0043041">
    <property type="term" value="P:amino acid activation for nonribosomal peptide biosynthetic process"/>
    <property type="evidence" value="ECO:0007669"/>
    <property type="project" value="TreeGrafter"/>
</dbReference>
<dbReference type="InterPro" id="IPR020806">
    <property type="entry name" value="PKS_PP-bd"/>
</dbReference>
<dbReference type="GO" id="GO:0072330">
    <property type="term" value="P:monocarboxylic acid biosynthetic process"/>
    <property type="evidence" value="ECO:0007669"/>
    <property type="project" value="UniProtKB-ARBA"/>
</dbReference>
<dbReference type="InterPro" id="IPR020845">
    <property type="entry name" value="AMP-binding_CS"/>
</dbReference>
<dbReference type="Pfam" id="PF00668">
    <property type="entry name" value="Condensation"/>
    <property type="match status" value="2"/>
</dbReference>
<dbReference type="Gene3D" id="3.40.50.980">
    <property type="match status" value="4"/>
</dbReference>
<dbReference type="Pfam" id="PF00975">
    <property type="entry name" value="Thioesterase"/>
    <property type="match status" value="1"/>
</dbReference>
<dbReference type="Gene3D" id="1.10.1200.10">
    <property type="entry name" value="ACP-like"/>
    <property type="match status" value="1"/>
</dbReference>
<evidence type="ECO:0000256" key="5">
    <source>
        <dbReference type="SAM" id="MobiDB-lite"/>
    </source>
</evidence>
<keyword evidence="4" id="KW-0597">Phosphoprotein</keyword>
<dbReference type="PROSITE" id="PS00455">
    <property type="entry name" value="AMP_BINDING"/>
    <property type="match status" value="1"/>
</dbReference>
<proteinExistence type="inferred from homology"/>
<feature type="domain" description="Carrier" evidence="6">
    <location>
        <begin position="1030"/>
        <end position="1105"/>
    </location>
</feature>
<dbReference type="FunFam" id="3.40.50.980:FF:000001">
    <property type="entry name" value="Non-ribosomal peptide synthetase"/>
    <property type="match status" value="1"/>
</dbReference>
<dbReference type="InterPro" id="IPR042099">
    <property type="entry name" value="ANL_N_sf"/>
</dbReference>
<dbReference type="Gene3D" id="3.40.50.1820">
    <property type="entry name" value="alpha/beta hydrolase"/>
    <property type="match status" value="1"/>
</dbReference>
<organism evidence="7 8">
    <name type="scientific">Streptomyces aurantiogriseus</name>
    <dbReference type="NCBI Taxonomy" id="66870"/>
    <lineage>
        <taxon>Bacteria</taxon>
        <taxon>Bacillati</taxon>
        <taxon>Actinomycetota</taxon>
        <taxon>Actinomycetes</taxon>
        <taxon>Kitasatosporales</taxon>
        <taxon>Streptomycetaceae</taxon>
        <taxon>Streptomyces</taxon>
    </lineage>
</organism>
<dbReference type="Pfam" id="PF13193">
    <property type="entry name" value="AMP-binding_C"/>
    <property type="match status" value="2"/>
</dbReference>
<dbReference type="FunFam" id="3.30.559.30:FF:000001">
    <property type="entry name" value="Non-ribosomal peptide synthetase"/>
    <property type="match status" value="1"/>
</dbReference>
<dbReference type="InterPro" id="IPR045851">
    <property type="entry name" value="AMP-bd_C_sf"/>
</dbReference>
<dbReference type="GO" id="GO:0017000">
    <property type="term" value="P:antibiotic biosynthetic process"/>
    <property type="evidence" value="ECO:0007669"/>
    <property type="project" value="UniProtKB-ARBA"/>
</dbReference>
<dbReference type="InterPro" id="IPR025110">
    <property type="entry name" value="AMP-bd_C"/>
</dbReference>
<dbReference type="InterPro" id="IPR029058">
    <property type="entry name" value="AB_hydrolase_fold"/>
</dbReference>
<dbReference type="NCBIfam" id="TIGR01733">
    <property type="entry name" value="AA-adenyl-dom"/>
    <property type="match status" value="1"/>
</dbReference>